<sequence>MAIGAYTPVKHPSLLCASFFARTDHPPTSTSHPTQPGDDRDLHDENAADTSTSPTLWSLYAVVQLMAPNISSSISSCEEITSP</sequence>
<evidence type="ECO:0000313" key="2">
    <source>
        <dbReference type="EMBL" id="KZV94698.1"/>
    </source>
</evidence>
<organism evidence="2 3">
    <name type="scientific">Exidia glandulosa HHB12029</name>
    <dbReference type="NCBI Taxonomy" id="1314781"/>
    <lineage>
        <taxon>Eukaryota</taxon>
        <taxon>Fungi</taxon>
        <taxon>Dikarya</taxon>
        <taxon>Basidiomycota</taxon>
        <taxon>Agaricomycotina</taxon>
        <taxon>Agaricomycetes</taxon>
        <taxon>Auriculariales</taxon>
        <taxon>Exidiaceae</taxon>
        <taxon>Exidia</taxon>
    </lineage>
</organism>
<accession>A0A165JDN3</accession>
<proteinExistence type="predicted"/>
<dbReference type="AlphaFoldDB" id="A0A165JDN3"/>
<protein>
    <submittedName>
        <fullName evidence="2">Uncharacterized protein</fullName>
    </submittedName>
</protein>
<feature type="region of interest" description="Disordered" evidence="1">
    <location>
        <begin position="25"/>
        <end position="52"/>
    </location>
</feature>
<evidence type="ECO:0000313" key="3">
    <source>
        <dbReference type="Proteomes" id="UP000077266"/>
    </source>
</evidence>
<dbReference type="Proteomes" id="UP000077266">
    <property type="component" value="Unassembled WGS sequence"/>
</dbReference>
<keyword evidence="3" id="KW-1185">Reference proteome</keyword>
<reference evidence="2 3" key="1">
    <citation type="journal article" date="2016" name="Mol. Biol. Evol.">
        <title>Comparative Genomics of Early-Diverging Mushroom-Forming Fungi Provides Insights into the Origins of Lignocellulose Decay Capabilities.</title>
        <authorList>
            <person name="Nagy L.G."/>
            <person name="Riley R."/>
            <person name="Tritt A."/>
            <person name="Adam C."/>
            <person name="Daum C."/>
            <person name="Floudas D."/>
            <person name="Sun H."/>
            <person name="Yadav J.S."/>
            <person name="Pangilinan J."/>
            <person name="Larsson K.H."/>
            <person name="Matsuura K."/>
            <person name="Barry K."/>
            <person name="Labutti K."/>
            <person name="Kuo R."/>
            <person name="Ohm R.A."/>
            <person name="Bhattacharya S.S."/>
            <person name="Shirouzu T."/>
            <person name="Yoshinaga Y."/>
            <person name="Martin F.M."/>
            <person name="Grigoriev I.V."/>
            <person name="Hibbett D.S."/>
        </authorList>
    </citation>
    <scope>NUCLEOTIDE SEQUENCE [LARGE SCALE GENOMIC DNA]</scope>
    <source>
        <strain evidence="2 3">HHB12029</strain>
    </source>
</reference>
<gene>
    <name evidence="2" type="ORF">EXIGLDRAFT_736447</name>
</gene>
<dbReference type="InParanoid" id="A0A165JDN3"/>
<dbReference type="EMBL" id="KV425968">
    <property type="protein sequence ID" value="KZV94698.1"/>
    <property type="molecule type" value="Genomic_DNA"/>
</dbReference>
<name>A0A165JDN3_EXIGL</name>
<feature type="compositionally biased region" description="Basic and acidic residues" evidence="1">
    <location>
        <begin position="37"/>
        <end position="46"/>
    </location>
</feature>
<evidence type="ECO:0000256" key="1">
    <source>
        <dbReference type="SAM" id="MobiDB-lite"/>
    </source>
</evidence>